<dbReference type="GO" id="GO:0016757">
    <property type="term" value="F:glycosyltransferase activity"/>
    <property type="evidence" value="ECO:0007669"/>
    <property type="project" value="InterPro"/>
</dbReference>
<dbReference type="CDD" id="cd03809">
    <property type="entry name" value="GT4_MtfB-like"/>
    <property type="match status" value="1"/>
</dbReference>
<dbReference type="Proteomes" id="UP000253235">
    <property type="component" value="Unassembled WGS sequence"/>
</dbReference>
<dbReference type="InterPro" id="IPR028098">
    <property type="entry name" value="Glyco_trans_4-like_N"/>
</dbReference>
<dbReference type="Gene3D" id="3.40.50.2000">
    <property type="entry name" value="Glycogen Phosphorylase B"/>
    <property type="match status" value="2"/>
</dbReference>
<evidence type="ECO:0000259" key="2">
    <source>
        <dbReference type="Pfam" id="PF00534"/>
    </source>
</evidence>
<dbReference type="RefSeq" id="WP_113664722.1">
    <property type="nucleotide sequence ID" value="NZ_QNVY02000001.1"/>
</dbReference>
<feature type="domain" description="Glycosyl transferase family 1" evidence="2">
    <location>
        <begin position="195"/>
        <end position="344"/>
    </location>
</feature>
<evidence type="ECO:0000256" key="1">
    <source>
        <dbReference type="ARBA" id="ARBA00022679"/>
    </source>
</evidence>
<dbReference type="PANTHER" id="PTHR46401">
    <property type="entry name" value="GLYCOSYLTRANSFERASE WBBK-RELATED"/>
    <property type="match status" value="1"/>
</dbReference>
<protein>
    <submittedName>
        <fullName evidence="4">Glycosyltransferase family 1 protein</fullName>
    </submittedName>
</protein>
<keyword evidence="5" id="KW-1185">Reference proteome</keyword>
<dbReference type="EMBL" id="QNVY02000001">
    <property type="protein sequence ID" value="RYJ53254.1"/>
    <property type="molecule type" value="Genomic_DNA"/>
</dbReference>
<sequence length="377" mass="44399">MNIKNTTNIFVDCHVFDSGFQGTRTYIQGLYTALMQYQDLHFFLGSNNPKSLQTIFGNHPNVTYVQYQFQNKYLRLLIDIPNIIKKNKIDFAHFQYTVSPIKRCKYIVTTHDVLFIDFPKYFSFFSRFINTILYQQSAKWADIKLTVSEYSKQKLQQHFGLSDYVVTPNAVDGAFFETYTKEQVKVRVANEFSLNDYIIYVSRWEPRKNHQMVLKAFVDLELYKKHQLLFLGNESIFNPEYQEIFDGLTLEVKNKITTIKNTDFQTMLLLLRGANASVYPSFAEGFGIPPLESVAAKIPTICSDKTAMSDFIFFREFYFDPSKQKEFNQKLLYILENNTTTEFEKMAHSIKEIYNWEHTATVVYELLKQHTNQSRFY</sequence>
<dbReference type="AlphaFoldDB" id="A0A482TZ41"/>
<dbReference type="GO" id="GO:0009103">
    <property type="term" value="P:lipopolysaccharide biosynthetic process"/>
    <property type="evidence" value="ECO:0007669"/>
    <property type="project" value="TreeGrafter"/>
</dbReference>
<reference evidence="4 5" key="1">
    <citation type="submission" date="2019-01" db="EMBL/GenBank/DDBJ databases">
        <title>Flavobacterium sp. nov. isolated from arctic soil.</title>
        <authorList>
            <person name="Kim D.-U."/>
        </authorList>
    </citation>
    <scope>NUCLEOTIDE SEQUENCE [LARGE SCALE GENOMIC DNA]</scope>
    <source>
        <strain evidence="4 5">Kopri-42</strain>
    </source>
</reference>
<dbReference type="PANTHER" id="PTHR46401:SF2">
    <property type="entry name" value="GLYCOSYLTRANSFERASE WBBK-RELATED"/>
    <property type="match status" value="1"/>
</dbReference>
<name>A0A482TZ41_9FLAO</name>
<dbReference type="OrthoDB" id="9801609at2"/>
<comment type="caution">
    <text evidence="4">The sequence shown here is derived from an EMBL/GenBank/DDBJ whole genome shotgun (WGS) entry which is preliminary data.</text>
</comment>
<evidence type="ECO:0000313" key="4">
    <source>
        <dbReference type="EMBL" id="RYJ53254.1"/>
    </source>
</evidence>
<evidence type="ECO:0000313" key="5">
    <source>
        <dbReference type="Proteomes" id="UP000253235"/>
    </source>
</evidence>
<dbReference type="InterPro" id="IPR001296">
    <property type="entry name" value="Glyco_trans_1"/>
</dbReference>
<feature type="domain" description="Glycosyltransferase subfamily 4-like N-terminal" evidence="3">
    <location>
        <begin position="22"/>
        <end position="172"/>
    </location>
</feature>
<evidence type="ECO:0000259" key="3">
    <source>
        <dbReference type="Pfam" id="PF13439"/>
    </source>
</evidence>
<accession>A0A482TZ41</accession>
<dbReference type="SUPFAM" id="SSF53756">
    <property type="entry name" value="UDP-Glycosyltransferase/glycogen phosphorylase"/>
    <property type="match status" value="1"/>
</dbReference>
<gene>
    <name evidence="4" type="ORF">DR871_004175</name>
</gene>
<proteinExistence type="predicted"/>
<organism evidence="4 5">
    <name type="scientific">Flavobacterium petrolei</name>
    <dbReference type="NCBI Taxonomy" id="2259594"/>
    <lineage>
        <taxon>Bacteria</taxon>
        <taxon>Pseudomonadati</taxon>
        <taxon>Bacteroidota</taxon>
        <taxon>Flavobacteriia</taxon>
        <taxon>Flavobacteriales</taxon>
        <taxon>Flavobacteriaceae</taxon>
        <taxon>Flavobacterium</taxon>
    </lineage>
</organism>
<dbReference type="Pfam" id="PF00534">
    <property type="entry name" value="Glycos_transf_1"/>
    <property type="match status" value="1"/>
</dbReference>
<dbReference type="Pfam" id="PF13439">
    <property type="entry name" value="Glyco_transf_4"/>
    <property type="match status" value="1"/>
</dbReference>
<keyword evidence="1 4" id="KW-0808">Transferase</keyword>